<dbReference type="HOGENOM" id="CLU_2185565_0_0_1"/>
<name>A0A0C2WLX1_SERVB</name>
<keyword evidence="3" id="KW-1185">Reference proteome</keyword>
<proteinExistence type="predicted"/>
<sequence length="109" mass="11873">MWDGREDSLPNPNHWDDWLPSDGFVAQGEDAPMDADNDGVEVPSPVPEPVVPTRRRRPRPVVDLLPVPPTGVINEDQGETSYGPSTLSHGHALSTSRDLTQPTPLPDGF</sequence>
<evidence type="ECO:0000313" key="3">
    <source>
        <dbReference type="Proteomes" id="UP000054097"/>
    </source>
</evidence>
<reference evidence="2 3" key="1">
    <citation type="submission" date="2014-04" db="EMBL/GenBank/DDBJ databases">
        <authorList>
            <consortium name="DOE Joint Genome Institute"/>
            <person name="Kuo A."/>
            <person name="Zuccaro A."/>
            <person name="Kohler A."/>
            <person name="Nagy L.G."/>
            <person name="Floudas D."/>
            <person name="Copeland A."/>
            <person name="Barry K.W."/>
            <person name="Cichocki N."/>
            <person name="Veneault-Fourrey C."/>
            <person name="LaButti K."/>
            <person name="Lindquist E.A."/>
            <person name="Lipzen A."/>
            <person name="Lundell T."/>
            <person name="Morin E."/>
            <person name="Murat C."/>
            <person name="Sun H."/>
            <person name="Tunlid A."/>
            <person name="Henrissat B."/>
            <person name="Grigoriev I.V."/>
            <person name="Hibbett D.S."/>
            <person name="Martin F."/>
            <person name="Nordberg H.P."/>
            <person name="Cantor M.N."/>
            <person name="Hua S.X."/>
        </authorList>
    </citation>
    <scope>NUCLEOTIDE SEQUENCE [LARGE SCALE GENOMIC DNA]</scope>
    <source>
        <strain evidence="2 3">MAFF 305830</strain>
    </source>
</reference>
<evidence type="ECO:0000313" key="2">
    <source>
        <dbReference type="EMBL" id="KIM27308.1"/>
    </source>
</evidence>
<dbReference type="Proteomes" id="UP000054097">
    <property type="component" value="Unassembled WGS sequence"/>
</dbReference>
<organism evidence="2 3">
    <name type="scientific">Serendipita vermifera MAFF 305830</name>
    <dbReference type="NCBI Taxonomy" id="933852"/>
    <lineage>
        <taxon>Eukaryota</taxon>
        <taxon>Fungi</taxon>
        <taxon>Dikarya</taxon>
        <taxon>Basidiomycota</taxon>
        <taxon>Agaricomycotina</taxon>
        <taxon>Agaricomycetes</taxon>
        <taxon>Sebacinales</taxon>
        <taxon>Serendipitaceae</taxon>
        <taxon>Serendipita</taxon>
    </lineage>
</organism>
<protein>
    <submittedName>
        <fullName evidence="2">Uncharacterized protein</fullName>
    </submittedName>
</protein>
<evidence type="ECO:0000256" key="1">
    <source>
        <dbReference type="SAM" id="MobiDB-lite"/>
    </source>
</evidence>
<accession>A0A0C2WLX1</accession>
<feature type="compositionally biased region" description="Polar residues" evidence="1">
    <location>
        <begin position="79"/>
        <end position="102"/>
    </location>
</feature>
<gene>
    <name evidence="2" type="ORF">M408DRAFT_330184</name>
</gene>
<reference evidence="3" key="2">
    <citation type="submission" date="2015-01" db="EMBL/GenBank/DDBJ databases">
        <title>Evolutionary Origins and Diversification of the Mycorrhizal Mutualists.</title>
        <authorList>
            <consortium name="DOE Joint Genome Institute"/>
            <consortium name="Mycorrhizal Genomics Consortium"/>
            <person name="Kohler A."/>
            <person name="Kuo A."/>
            <person name="Nagy L.G."/>
            <person name="Floudas D."/>
            <person name="Copeland A."/>
            <person name="Barry K.W."/>
            <person name="Cichocki N."/>
            <person name="Veneault-Fourrey C."/>
            <person name="LaButti K."/>
            <person name="Lindquist E.A."/>
            <person name="Lipzen A."/>
            <person name="Lundell T."/>
            <person name="Morin E."/>
            <person name="Murat C."/>
            <person name="Riley R."/>
            <person name="Ohm R."/>
            <person name="Sun H."/>
            <person name="Tunlid A."/>
            <person name="Henrissat B."/>
            <person name="Grigoriev I.V."/>
            <person name="Hibbett D.S."/>
            <person name="Martin F."/>
        </authorList>
    </citation>
    <scope>NUCLEOTIDE SEQUENCE [LARGE SCALE GENOMIC DNA]</scope>
    <source>
        <strain evidence="3">MAFF 305830</strain>
    </source>
</reference>
<dbReference type="AlphaFoldDB" id="A0A0C2WLX1"/>
<dbReference type="EMBL" id="KN824300">
    <property type="protein sequence ID" value="KIM27308.1"/>
    <property type="molecule type" value="Genomic_DNA"/>
</dbReference>
<feature type="region of interest" description="Disordered" evidence="1">
    <location>
        <begin position="1"/>
        <end position="109"/>
    </location>
</feature>